<feature type="domain" description="DUF6589" evidence="1">
    <location>
        <begin position="327"/>
        <end position="599"/>
    </location>
</feature>
<dbReference type="Pfam" id="PF20231">
    <property type="entry name" value="DUF6589"/>
    <property type="match status" value="1"/>
</dbReference>
<organism evidence="2 3">
    <name type="scientific">Puccinia striiformis</name>
    <dbReference type="NCBI Taxonomy" id="27350"/>
    <lineage>
        <taxon>Eukaryota</taxon>
        <taxon>Fungi</taxon>
        <taxon>Dikarya</taxon>
        <taxon>Basidiomycota</taxon>
        <taxon>Pucciniomycotina</taxon>
        <taxon>Pucciniomycetes</taxon>
        <taxon>Pucciniales</taxon>
        <taxon>Pucciniaceae</taxon>
        <taxon>Puccinia</taxon>
    </lineage>
</organism>
<evidence type="ECO:0000259" key="1">
    <source>
        <dbReference type="Pfam" id="PF20231"/>
    </source>
</evidence>
<accession>A0A2S4UFN1</accession>
<dbReference type="VEuPathDB" id="FungiDB:PSHT_15319"/>
<reference evidence="3" key="2">
    <citation type="journal article" date="2018" name="BMC Genomics">
        <title>Genomic insights into host adaptation between the wheat stripe rust pathogen (Puccinia striiformis f. sp. tritici) and the barley stripe rust pathogen (Puccinia striiformis f. sp. hordei).</title>
        <authorList>
            <person name="Xia C."/>
            <person name="Wang M."/>
            <person name="Yin C."/>
            <person name="Cornejo O.E."/>
            <person name="Hulbert S.H."/>
            <person name="Chen X."/>
        </authorList>
    </citation>
    <scope>NUCLEOTIDE SEQUENCE [LARGE SCALE GENOMIC DNA]</scope>
    <source>
        <strain evidence="3">93TX-2</strain>
    </source>
</reference>
<gene>
    <name evidence="2" type="ORF">PSHT_15319</name>
</gene>
<comment type="caution">
    <text evidence="2">The sequence shown here is derived from an EMBL/GenBank/DDBJ whole genome shotgun (WGS) entry which is preliminary data.</text>
</comment>
<evidence type="ECO:0000313" key="3">
    <source>
        <dbReference type="Proteomes" id="UP000238274"/>
    </source>
</evidence>
<dbReference type="OrthoDB" id="2497742at2759"/>
<dbReference type="Proteomes" id="UP000238274">
    <property type="component" value="Unassembled WGS sequence"/>
</dbReference>
<dbReference type="AlphaFoldDB" id="A0A2S4UFN1"/>
<reference evidence="3" key="3">
    <citation type="journal article" date="2018" name="Mol. Plant Microbe Interact.">
        <title>Genome sequence resources for the wheat stripe rust pathogen (Puccinia striiformis f. sp. tritici) and the barley stripe rust pathogen (Puccinia striiformis f. sp. hordei).</title>
        <authorList>
            <person name="Xia C."/>
            <person name="Wang M."/>
            <person name="Yin C."/>
            <person name="Cornejo O.E."/>
            <person name="Hulbert S.H."/>
            <person name="Chen X."/>
        </authorList>
    </citation>
    <scope>NUCLEOTIDE SEQUENCE [LARGE SCALE GENOMIC DNA]</scope>
    <source>
        <strain evidence="3">93TX-2</strain>
    </source>
</reference>
<keyword evidence="3" id="KW-1185">Reference proteome</keyword>
<protein>
    <recommendedName>
        <fullName evidence="1">DUF6589 domain-containing protein</fullName>
    </recommendedName>
</protein>
<dbReference type="VEuPathDB" id="FungiDB:PSTT_02752"/>
<evidence type="ECO:0000313" key="2">
    <source>
        <dbReference type="EMBL" id="POV96090.1"/>
    </source>
</evidence>
<dbReference type="EMBL" id="PKSM01000384">
    <property type="protein sequence ID" value="POV96090.1"/>
    <property type="molecule type" value="Genomic_DNA"/>
</dbReference>
<proteinExistence type="predicted"/>
<dbReference type="VEuPathDB" id="FungiDB:PSTT_01799"/>
<dbReference type="InterPro" id="IPR046496">
    <property type="entry name" value="DUF6589"/>
</dbReference>
<name>A0A2S4UFN1_9BASI</name>
<sequence length="759" mass="85220">MASPAKFTPPTPAEIQKVLDTCHRLNSTPAKLTPKRFFEIFMTTGNSEVAYLRRYWRTARGSQDTGVARSTKGELPLGSFHSSSSVGRTFFSHEEQRLQDTTMTTTHMPFLYGMINDVLNQRGPLNDQSEDDGVLKASNVPTTKHVEDPEPEEIGEVAYVQSLTGKDRTMARFDRIATTICSMVAFALNRRHNGLQLHNSVRFYACGVSERVQEYLNHLGLCSARRTALSALKTLSIEGQGSLKPVMSWQRGCPIAPTICIDNIDMEQHVHDISVGNRSNTFRGTWGYIHVPDPALLQTLNLEDLTLKAYLDSLERARDFTINPLHFMPTCEARESEVDVWKSQIAKVLMEHLAVPSDRSKAISTSPQALDQISHTKPTIHMLKLMDASDNSAEGIGQVFASLLQQSGLTSEHFYGHLQPMDGDLGTIQNFNSLKSQRAPSPYGCDSLSNVVFQLGASHTLWNIGLSIFSHHFGNSSDQSNVGAWQYLEALGFPSEKAIQKKDFTLMINQMEKTMEATLYYCLRVVMNNNNEILGDERVTLSTERWNAVVEDCYERFCSPHARREAAKAACPKLSNTLVQLHDFSSVVEAKRSMKSGDLTQILPPDLRKYLCHNLLISPSGRSNHFVAKDEWLKCQNYWIKFLFNQTGNGTSIDRLRDLFSINIGLLQEMYKSLKIDAGASIIHQSHNNHLSTKSLTMFMQMANNRDLLALNTPPKPEVHIKRDNTYLSGFGKMKKTIVPRTPSLKNSKSTCSFKNRAM</sequence>
<reference evidence="2 3" key="1">
    <citation type="submission" date="2017-12" db="EMBL/GenBank/DDBJ databases">
        <title>Gene loss provides genomic basis for host adaptation in cereal stripe rust fungi.</title>
        <authorList>
            <person name="Xia C."/>
        </authorList>
    </citation>
    <scope>NUCLEOTIDE SEQUENCE [LARGE SCALE GENOMIC DNA]</scope>
    <source>
        <strain evidence="2 3">93TX-2</strain>
    </source>
</reference>